<dbReference type="EMBL" id="AHPK01000002">
    <property type="protein sequence ID" value="KEC57050.1"/>
    <property type="molecule type" value="Genomic_DNA"/>
</dbReference>
<accession>A0A067WAK4</accession>
<dbReference type="Proteomes" id="UP000027336">
    <property type="component" value="Unassembled WGS sequence"/>
</dbReference>
<evidence type="ECO:0000313" key="7">
    <source>
        <dbReference type="Proteomes" id="UP000027336"/>
    </source>
</evidence>
<proteinExistence type="inferred from homology"/>
<comment type="catalytic activity">
    <reaction evidence="5">
        <text>L-seryl-[protein] + acetyl-CoA = O-acetyl-L-seryl-[protein] + CoA</text>
        <dbReference type="Rhea" id="RHEA:59392"/>
        <dbReference type="Rhea" id="RHEA-COMP:9863"/>
        <dbReference type="Rhea" id="RHEA-COMP:15352"/>
        <dbReference type="ChEBI" id="CHEBI:29999"/>
        <dbReference type="ChEBI" id="CHEBI:57287"/>
        <dbReference type="ChEBI" id="CHEBI:57288"/>
        <dbReference type="ChEBI" id="CHEBI:141128"/>
    </reaction>
    <physiologicalReaction direction="left-to-right" evidence="5">
        <dbReference type="Rhea" id="RHEA:59393"/>
    </physiologicalReaction>
</comment>
<protein>
    <recommendedName>
        <fullName evidence="8">Effector protein yopJ</fullName>
    </recommendedName>
</protein>
<dbReference type="GO" id="GO:0016746">
    <property type="term" value="F:acyltransferase activity"/>
    <property type="evidence" value="ECO:0007669"/>
    <property type="project" value="UniProtKB-KW"/>
</dbReference>
<gene>
    <name evidence="6" type="ORF">O99_00472</name>
</gene>
<dbReference type="NCBIfam" id="NF011898">
    <property type="entry name" value="PRK15371.1"/>
    <property type="match status" value="1"/>
</dbReference>
<dbReference type="eggNOG" id="ENOG502ZA8U">
    <property type="taxonomic scope" value="Bacteria"/>
</dbReference>
<evidence type="ECO:0000313" key="6">
    <source>
        <dbReference type="EMBL" id="KEC57050.1"/>
    </source>
</evidence>
<evidence type="ECO:0000256" key="1">
    <source>
        <dbReference type="ARBA" id="ARBA00022679"/>
    </source>
</evidence>
<comment type="catalytic activity">
    <reaction evidence="4">
        <text>L-threonyl-[protein] + acetyl-CoA = O-acetyl-L-threonyl-[protein] + CoA</text>
        <dbReference type="Rhea" id="RHEA:65340"/>
        <dbReference type="Rhea" id="RHEA-COMP:11060"/>
        <dbReference type="Rhea" id="RHEA-COMP:16780"/>
        <dbReference type="ChEBI" id="CHEBI:30013"/>
        <dbReference type="ChEBI" id="CHEBI:57287"/>
        <dbReference type="ChEBI" id="CHEBI:57288"/>
        <dbReference type="ChEBI" id="CHEBI:141025"/>
    </reaction>
    <physiologicalReaction direction="left-to-right" evidence="4">
        <dbReference type="Rhea" id="RHEA:65341"/>
    </physiologicalReaction>
</comment>
<dbReference type="AlphaFoldDB" id="A0A067WAK4"/>
<organism evidence="6 7">
    <name type="scientific">Bartonella rochalimae ATCC BAA-1498</name>
    <dbReference type="NCBI Taxonomy" id="685782"/>
    <lineage>
        <taxon>Bacteria</taxon>
        <taxon>Pseudomonadati</taxon>
        <taxon>Pseudomonadota</taxon>
        <taxon>Alphaproteobacteria</taxon>
        <taxon>Hyphomicrobiales</taxon>
        <taxon>Bartonellaceae</taxon>
        <taxon>Bartonella</taxon>
    </lineage>
</organism>
<comment type="similarity">
    <text evidence="3">Belongs to the acetyltransferase YopJ family.</text>
</comment>
<dbReference type="HOGENOM" id="CLU_051983_0_0_5"/>
<keyword evidence="7" id="KW-1185">Reference proteome</keyword>
<reference evidence="6 7" key="1">
    <citation type="submission" date="2012-04" db="EMBL/GenBank/DDBJ databases">
        <title>The Genome Sequence of Bartonella rochalimae BMGH.</title>
        <authorList>
            <consortium name="The Broad Institute Genome Sequencing Platform"/>
            <consortium name="The Broad Institute Genome Sequencing Center for Infectious Disease"/>
            <person name="Feldgarden M."/>
            <person name="Kirby J."/>
            <person name="Kosoy M."/>
            <person name="Birtles R."/>
            <person name="Probert W.S."/>
            <person name="Chiaraviglio L."/>
            <person name="Walker B."/>
            <person name="Young S.K."/>
            <person name="Zeng Q."/>
            <person name="Gargeya S."/>
            <person name="Fitzgerald M."/>
            <person name="Haas B."/>
            <person name="Abouelleil A."/>
            <person name="Alvarado L."/>
            <person name="Arachchi H.M."/>
            <person name="Berlin A.M."/>
            <person name="Chapman S.B."/>
            <person name="Goldberg J."/>
            <person name="Griggs A."/>
            <person name="Gujja S."/>
            <person name="Hansen M."/>
            <person name="Howarth C."/>
            <person name="Imamovic A."/>
            <person name="Larimer J."/>
            <person name="McCowen C."/>
            <person name="Montmayeur A."/>
            <person name="Murphy C."/>
            <person name="Neiman D."/>
            <person name="Pearson M."/>
            <person name="Priest M."/>
            <person name="Roberts A."/>
            <person name="Saif S."/>
            <person name="Shea T."/>
            <person name="Sisk P."/>
            <person name="Sykes S."/>
            <person name="Wortman J."/>
            <person name="Nusbaum C."/>
            <person name="Birren B."/>
        </authorList>
    </citation>
    <scope>NUCLEOTIDE SEQUENCE [LARGE SCALE GENOMIC DNA]</scope>
    <source>
        <strain evidence="6 7">ATCC BAA-1498</strain>
    </source>
</reference>
<keyword evidence="2" id="KW-0012">Acyltransferase</keyword>
<dbReference type="InterPro" id="IPR005083">
    <property type="entry name" value="YopJ-like"/>
</dbReference>
<evidence type="ECO:0000256" key="2">
    <source>
        <dbReference type="ARBA" id="ARBA00023315"/>
    </source>
</evidence>
<dbReference type="OrthoDB" id="6637102at2"/>
<evidence type="ECO:0000256" key="3">
    <source>
        <dbReference type="ARBA" id="ARBA00023785"/>
    </source>
</evidence>
<comment type="caution">
    <text evidence="6">The sequence shown here is derived from an EMBL/GenBank/DDBJ whole genome shotgun (WGS) entry which is preliminary data.</text>
</comment>
<sequence>MPKLKDLLNIICCSKKNKSDVVCQKKENTRFRKKYNFIFWNAEPLKSTIMRLENDMMHGSWYDMLYGELDLAMMPSLIKKANEKYLLMNLKFSATPEDVPILIKNTIDNKIQFSRLIVSLGDNEIHFAVLDHRMINERMSLILFEPVSFKHMKPAVLAMRVKMAIEESQLPNCHFSIVEMDIQRSASECGIFSLALAKKLYCEMDKLEKLHRDNINNVLCKSDFFVSYDELDKYLPATFYKHTQSVNRLNEYIESNPKAKRTIINKKGEVILERFDKNSVVVDNKRVSCSLHKKRVYEYKSLIR</sequence>
<dbReference type="PATRIC" id="fig|685782.3.peg.490"/>
<evidence type="ECO:0000256" key="5">
    <source>
        <dbReference type="ARBA" id="ARBA00048662"/>
    </source>
</evidence>
<evidence type="ECO:0008006" key="8">
    <source>
        <dbReference type="Google" id="ProtNLM"/>
    </source>
</evidence>
<dbReference type="RefSeq" id="WP_035006135.1">
    <property type="nucleotide sequence ID" value="NZ_KL407337.1"/>
</dbReference>
<keyword evidence="1" id="KW-0808">Transferase</keyword>
<dbReference type="Pfam" id="PF03421">
    <property type="entry name" value="Acetyltransf_14"/>
    <property type="match status" value="1"/>
</dbReference>
<name>A0A067WAK4_9HYPH</name>
<evidence type="ECO:0000256" key="4">
    <source>
        <dbReference type="ARBA" id="ARBA00048364"/>
    </source>
</evidence>